<comment type="cofactor">
    <cofactor evidence="1">
        <name>Fe cation</name>
        <dbReference type="ChEBI" id="CHEBI:24875"/>
    </cofactor>
</comment>
<keyword evidence="6" id="KW-0411">Iron-sulfur</keyword>
<dbReference type="InterPro" id="IPR036922">
    <property type="entry name" value="Rieske_2Fe-2S_sf"/>
</dbReference>
<dbReference type="InterPro" id="IPR015879">
    <property type="entry name" value="Ring_hydroxy_dOase_asu_C_dom"/>
</dbReference>
<protein>
    <submittedName>
        <fullName evidence="8">Aromatic ring-hydroxylating dioxygenase subunit alpha</fullName>
    </submittedName>
</protein>
<dbReference type="CDD" id="cd00680">
    <property type="entry name" value="RHO_alpha_C"/>
    <property type="match status" value="1"/>
</dbReference>
<dbReference type="PROSITE" id="PS51296">
    <property type="entry name" value="RIESKE"/>
    <property type="match status" value="1"/>
</dbReference>
<dbReference type="Gene3D" id="3.90.380.10">
    <property type="entry name" value="Naphthalene 1,2-dioxygenase Alpha Subunit, Chain A, domain 1"/>
    <property type="match status" value="1"/>
</dbReference>
<gene>
    <name evidence="8" type="ORF">H8M03_04210</name>
</gene>
<keyword evidence="4" id="KW-0560">Oxidoreductase</keyword>
<evidence type="ECO:0000256" key="4">
    <source>
        <dbReference type="ARBA" id="ARBA00023002"/>
    </source>
</evidence>
<dbReference type="Pfam" id="PF00848">
    <property type="entry name" value="Ring_hydroxyl_A"/>
    <property type="match status" value="1"/>
</dbReference>
<dbReference type="GO" id="GO:0005506">
    <property type="term" value="F:iron ion binding"/>
    <property type="evidence" value="ECO:0007669"/>
    <property type="project" value="InterPro"/>
</dbReference>
<dbReference type="EMBL" id="CP060697">
    <property type="protein sequence ID" value="QNM83541.1"/>
    <property type="molecule type" value="Genomic_DNA"/>
</dbReference>
<dbReference type="GO" id="GO:0051537">
    <property type="term" value="F:2 iron, 2 sulfur cluster binding"/>
    <property type="evidence" value="ECO:0007669"/>
    <property type="project" value="UniProtKB-KW"/>
</dbReference>
<dbReference type="InterPro" id="IPR001663">
    <property type="entry name" value="Rng_hydr_dOase-A"/>
</dbReference>
<keyword evidence="2" id="KW-0001">2Fe-2S</keyword>
<dbReference type="GO" id="GO:0051213">
    <property type="term" value="F:dioxygenase activity"/>
    <property type="evidence" value="ECO:0007669"/>
    <property type="project" value="UniProtKB-KW"/>
</dbReference>
<evidence type="ECO:0000313" key="9">
    <source>
        <dbReference type="Proteomes" id="UP000515861"/>
    </source>
</evidence>
<dbReference type="PANTHER" id="PTHR43756">
    <property type="entry name" value="CHOLINE MONOOXYGENASE, CHLOROPLASTIC"/>
    <property type="match status" value="1"/>
</dbReference>
<dbReference type="CDD" id="cd03469">
    <property type="entry name" value="Rieske_RO_Alpha_N"/>
    <property type="match status" value="1"/>
</dbReference>
<evidence type="ECO:0000256" key="6">
    <source>
        <dbReference type="ARBA" id="ARBA00023014"/>
    </source>
</evidence>
<keyword evidence="8" id="KW-0223">Dioxygenase</keyword>
<name>A0A7G9L4J2_9SPHN</name>
<dbReference type="Pfam" id="PF00355">
    <property type="entry name" value="Rieske"/>
    <property type="match status" value="1"/>
</dbReference>
<dbReference type="Gene3D" id="2.102.10.10">
    <property type="entry name" value="Rieske [2Fe-2S] iron-sulphur domain"/>
    <property type="match status" value="1"/>
</dbReference>
<keyword evidence="9" id="KW-1185">Reference proteome</keyword>
<reference evidence="8 9" key="1">
    <citation type="submission" date="2020-08" db="EMBL/GenBank/DDBJ databases">
        <title>Sphingomonas sp. sand1-3 16S ribosomal RNA gene Genome sequencing and assembly.</title>
        <authorList>
            <person name="Kang M."/>
        </authorList>
    </citation>
    <scope>NUCLEOTIDE SEQUENCE [LARGE SCALE GENOMIC DNA]</scope>
    <source>
        <strain evidence="9">sand1-3</strain>
    </source>
</reference>
<evidence type="ECO:0000256" key="1">
    <source>
        <dbReference type="ARBA" id="ARBA00001962"/>
    </source>
</evidence>
<keyword evidence="5" id="KW-0408">Iron</keyword>
<dbReference type="PANTHER" id="PTHR43756:SF5">
    <property type="entry name" value="CHOLINE MONOOXYGENASE, CHLOROPLASTIC"/>
    <property type="match status" value="1"/>
</dbReference>
<dbReference type="AlphaFoldDB" id="A0A7G9L4J2"/>
<dbReference type="InterPro" id="IPR017941">
    <property type="entry name" value="Rieske_2Fe-2S"/>
</dbReference>
<keyword evidence="3" id="KW-0479">Metal-binding</keyword>
<feature type="domain" description="Rieske" evidence="7">
    <location>
        <begin position="44"/>
        <end position="151"/>
    </location>
</feature>
<dbReference type="SUPFAM" id="SSF55961">
    <property type="entry name" value="Bet v1-like"/>
    <property type="match status" value="1"/>
</dbReference>
<dbReference type="PRINTS" id="PR00090">
    <property type="entry name" value="RNGDIOXGNASE"/>
</dbReference>
<organism evidence="8 9">
    <name type="scientific">Sphingomonas sabuli</name>
    <dbReference type="NCBI Taxonomy" id="2764186"/>
    <lineage>
        <taxon>Bacteria</taxon>
        <taxon>Pseudomonadati</taxon>
        <taxon>Pseudomonadota</taxon>
        <taxon>Alphaproteobacteria</taxon>
        <taxon>Sphingomonadales</taxon>
        <taxon>Sphingomonadaceae</taxon>
        <taxon>Sphingomonas</taxon>
    </lineage>
</organism>
<dbReference type="SUPFAM" id="SSF50022">
    <property type="entry name" value="ISP domain"/>
    <property type="match status" value="1"/>
</dbReference>
<dbReference type="KEGG" id="ssau:H8M03_04210"/>
<evidence type="ECO:0000313" key="8">
    <source>
        <dbReference type="EMBL" id="QNM83541.1"/>
    </source>
</evidence>
<dbReference type="Proteomes" id="UP000515861">
    <property type="component" value="Chromosome"/>
</dbReference>
<proteinExistence type="predicted"/>
<evidence type="ECO:0000256" key="3">
    <source>
        <dbReference type="ARBA" id="ARBA00022723"/>
    </source>
</evidence>
<accession>A0A7G9L4J2</accession>
<evidence type="ECO:0000256" key="2">
    <source>
        <dbReference type="ARBA" id="ARBA00022714"/>
    </source>
</evidence>
<dbReference type="RefSeq" id="WP_187480496.1">
    <property type="nucleotide sequence ID" value="NZ_CP060697.1"/>
</dbReference>
<evidence type="ECO:0000259" key="7">
    <source>
        <dbReference type="PROSITE" id="PS51296"/>
    </source>
</evidence>
<sequence length="390" mass="44305">MATLLRSVVDRPDPLDGMSLPGWLYHDPEFFVAEQAAFLRAAPQVVCHESEIAAPGEWRSIDYLGESIIVIRGDDGRVRAFANVCRHRGSRLVDGTGGCARVLTCPYHAWSYARDGRLVGVPHRHEYPGLETDRLGLKPVALESWRGFLFVTIEPGAPTVATMMAPYEDEVAPYRFEELRVMGRVTLRPRPLNWKTIADNYSDHLHIPVGHPGLTRLFGRNYRIEAQEWVDRMEGELVETPSANPSERAYQAMLPDAVHLPASHRRKWLYYKLFPNVAFDIYPDQVDFMQFLPVSATETVIREISYALPDDRREMRAARFLNWRINRRVNAEDTELIQRVQDGMQSANYEAGPLGTSEVCLRSFARKLRQLVPQARLDRPPPAGWATAAG</sequence>
<evidence type="ECO:0000256" key="5">
    <source>
        <dbReference type="ARBA" id="ARBA00023004"/>
    </source>
</evidence>